<keyword evidence="3" id="KW-1185">Reference proteome</keyword>
<proteinExistence type="predicted"/>
<sequence length="507" mass="58311">MSLLLLFSLSSPSIIIDLFFIFNYLDQSMITCHQRRRIRVQTLRGCTHLLNGFRTLQALIQKLVQLYHLLCTLCEFTYLLACTHSPLIRKMSDLAQDKFGENKLWHLYNAQNLILFLGLAGLRPFKNLILKGLFHEKELHVVHWLLFSIGSSLALHWFLFSIMEILSFGQDKLKYFYVLVVDSSPQFHSNATPLFLTQTLYLSCILSINPFLILLLSLYNWSRYNLIFPSSLPSSSEPLSLTPTFMVALKNYSPRESAFLSSMKFSSFRYSMLRFQTNVHAGKEHMATILKHTVNATVLPMRHDFLRSTMSCTPHHLQQRALCVVVRGSLGLMTSCPRHASIPFYAKTDQRSLCGSNLSPTFLRYVCDVVISAPGKLHKFSFKGNIILGSSWFCFLCRKDHSWVQNQPSRPIRSCSEYSYGGRRSRLDALSWRLEVAEDGWGCSYLEAKCSHKGPIRQGRLSRRGVTKMTKQKTDMAYKPGSLTAPWRERRRNLKTSLIPSHPLDYH</sequence>
<dbReference type="VEuPathDB" id="FungiDB:VP01_2468g1"/>
<protein>
    <submittedName>
        <fullName evidence="2">Uncharacterized protein</fullName>
    </submittedName>
</protein>
<gene>
    <name evidence="2" type="ORF">VP01_2468g1</name>
</gene>
<evidence type="ECO:0000313" key="3">
    <source>
        <dbReference type="Proteomes" id="UP000037035"/>
    </source>
</evidence>
<evidence type="ECO:0000256" key="1">
    <source>
        <dbReference type="SAM" id="Phobius"/>
    </source>
</evidence>
<keyword evidence="1" id="KW-0472">Membrane</keyword>
<name>A0A0L6V5Y6_9BASI</name>
<feature type="transmembrane region" description="Helical" evidence="1">
    <location>
        <begin position="6"/>
        <end position="25"/>
    </location>
</feature>
<comment type="caution">
    <text evidence="2">The sequence shown here is derived from an EMBL/GenBank/DDBJ whole genome shotgun (WGS) entry which is preliminary data.</text>
</comment>
<reference evidence="2 3" key="1">
    <citation type="submission" date="2015-08" db="EMBL/GenBank/DDBJ databases">
        <title>Next Generation Sequencing and Analysis of the Genome of Puccinia sorghi L Schw, the Causal Agent of Maize Common Rust.</title>
        <authorList>
            <person name="Rochi L."/>
            <person name="Burguener G."/>
            <person name="Darino M."/>
            <person name="Turjanski A."/>
            <person name="Kreff E."/>
            <person name="Dieguez M.J."/>
            <person name="Sacco F."/>
        </authorList>
    </citation>
    <scope>NUCLEOTIDE SEQUENCE [LARGE SCALE GENOMIC DNA]</scope>
    <source>
        <strain evidence="2 3">RO10H11247</strain>
    </source>
</reference>
<keyword evidence="1" id="KW-1133">Transmembrane helix</keyword>
<dbReference type="EMBL" id="LAVV01007356">
    <property type="protein sequence ID" value="KNZ56211.1"/>
    <property type="molecule type" value="Genomic_DNA"/>
</dbReference>
<keyword evidence="1" id="KW-0812">Transmembrane</keyword>
<dbReference type="Proteomes" id="UP000037035">
    <property type="component" value="Unassembled WGS sequence"/>
</dbReference>
<evidence type="ECO:0000313" key="2">
    <source>
        <dbReference type="EMBL" id="KNZ56211.1"/>
    </source>
</evidence>
<feature type="transmembrane region" description="Helical" evidence="1">
    <location>
        <begin position="141"/>
        <end position="163"/>
    </location>
</feature>
<organism evidence="2 3">
    <name type="scientific">Puccinia sorghi</name>
    <dbReference type="NCBI Taxonomy" id="27349"/>
    <lineage>
        <taxon>Eukaryota</taxon>
        <taxon>Fungi</taxon>
        <taxon>Dikarya</taxon>
        <taxon>Basidiomycota</taxon>
        <taxon>Pucciniomycotina</taxon>
        <taxon>Pucciniomycetes</taxon>
        <taxon>Pucciniales</taxon>
        <taxon>Pucciniaceae</taxon>
        <taxon>Puccinia</taxon>
    </lineage>
</organism>
<accession>A0A0L6V5Y6</accession>
<feature type="transmembrane region" description="Helical" evidence="1">
    <location>
        <begin position="200"/>
        <end position="221"/>
    </location>
</feature>
<dbReference type="AlphaFoldDB" id="A0A0L6V5Y6"/>